<sequence>MDQPLSGLRDDLDMMRIFARLVCPDDRSAEALLERSLHQAIQRAGKGEIADHKVELLRLMCADPDLQLPKIFLFPAKQGEGLEALLVAIRSLPLPQRLALVLLDLLHLTATQAERVLEIESLVLVRHQVAAREALHGVLLK</sequence>
<evidence type="ECO:0000313" key="2">
    <source>
        <dbReference type="Proteomes" id="UP000478183"/>
    </source>
</evidence>
<gene>
    <name evidence="1" type="ORF">GL286_15740</name>
</gene>
<proteinExistence type="predicted"/>
<dbReference type="RefSeq" id="WP_155096534.1">
    <property type="nucleotide sequence ID" value="NZ_WMIE01000011.1"/>
</dbReference>
<accession>A0A6L6JEK3</accession>
<organism evidence="1 2">
    <name type="scientific">Paracoccus aestuariivivens</name>
    <dbReference type="NCBI Taxonomy" id="1820333"/>
    <lineage>
        <taxon>Bacteria</taxon>
        <taxon>Pseudomonadati</taxon>
        <taxon>Pseudomonadota</taxon>
        <taxon>Alphaproteobacteria</taxon>
        <taxon>Rhodobacterales</taxon>
        <taxon>Paracoccaceae</taxon>
        <taxon>Paracoccus</taxon>
    </lineage>
</organism>
<dbReference type="AlphaFoldDB" id="A0A6L6JEK3"/>
<name>A0A6L6JEK3_9RHOB</name>
<comment type="caution">
    <text evidence="1">The sequence shown here is derived from an EMBL/GenBank/DDBJ whole genome shotgun (WGS) entry which is preliminary data.</text>
</comment>
<keyword evidence="2" id="KW-1185">Reference proteome</keyword>
<evidence type="ECO:0000313" key="1">
    <source>
        <dbReference type="EMBL" id="MTH79179.1"/>
    </source>
</evidence>
<reference evidence="1 2" key="1">
    <citation type="submission" date="2019-11" db="EMBL/GenBank/DDBJ databases">
        <authorList>
            <person name="Dong K."/>
        </authorList>
    </citation>
    <scope>NUCLEOTIDE SEQUENCE [LARGE SCALE GENOMIC DNA]</scope>
    <source>
        <strain evidence="1 2">NBRC 111993</strain>
    </source>
</reference>
<dbReference type="EMBL" id="WMIE01000011">
    <property type="protein sequence ID" value="MTH79179.1"/>
    <property type="molecule type" value="Genomic_DNA"/>
</dbReference>
<dbReference type="Proteomes" id="UP000478183">
    <property type="component" value="Unassembled WGS sequence"/>
</dbReference>
<protein>
    <submittedName>
        <fullName evidence="1">Uncharacterized protein</fullName>
    </submittedName>
</protein>
<dbReference type="OrthoDB" id="9909210at2"/>